<sequence>MQLAAICMIGLLPCSVVGAKGTRDVSGGWGPWSEYSECSVTCGVGVKSRTRQCNKPKPRGFGAICAGFNTEQVRCDTSTKCPIHGQWCAWGNFPDTCSDDCGRLGRGLWTRMCGCPEAQFGGSDCKSNQEIVQMAEKLQSVVSTLPADMDRVERKRFPDVSLIQMIREGRGKWDKCNQNACPYVKILTDVEQFFVAQSIARMLPYNKWPQSAGALEPEKNSPIVLVCPETMPAMERIFLKSGRFPQMDSFWTKTPPSREQMTSSKPERILQNDKNYHISHNRLIILSFQPILHTGM</sequence>
<feature type="signal peptide" evidence="6">
    <location>
        <begin position="1"/>
        <end position="18"/>
    </location>
</feature>
<dbReference type="SMART" id="SM00209">
    <property type="entry name" value="TSP1"/>
    <property type="match status" value="1"/>
</dbReference>
<dbReference type="InterPro" id="IPR052065">
    <property type="entry name" value="Compl_asym_regulator"/>
</dbReference>
<dbReference type="PRINTS" id="PR01705">
    <property type="entry name" value="TSP1REPEAT"/>
</dbReference>
<name>A0ABD2PXE8_9PLAT</name>
<evidence type="ECO:0000313" key="7">
    <source>
        <dbReference type="EMBL" id="KAL3312106.1"/>
    </source>
</evidence>
<evidence type="ECO:0000256" key="2">
    <source>
        <dbReference type="ARBA" id="ARBA00022525"/>
    </source>
</evidence>
<keyword evidence="2" id="KW-0964">Secreted</keyword>
<dbReference type="AlphaFoldDB" id="A0ABD2PXE8"/>
<accession>A0ABD2PXE8</accession>
<comment type="caution">
    <text evidence="7">The sequence shown here is derived from an EMBL/GenBank/DDBJ whole genome shotgun (WGS) entry which is preliminary data.</text>
</comment>
<keyword evidence="3 6" id="KW-0732">Signal</keyword>
<dbReference type="SUPFAM" id="SSF82895">
    <property type="entry name" value="TSP-1 type 1 repeat"/>
    <property type="match status" value="1"/>
</dbReference>
<evidence type="ECO:0000256" key="4">
    <source>
        <dbReference type="ARBA" id="ARBA00022737"/>
    </source>
</evidence>
<evidence type="ECO:0000256" key="1">
    <source>
        <dbReference type="ARBA" id="ARBA00004613"/>
    </source>
</evidence>
<reference evidence="7 8" key="1">
    <citation type="submission" date="2024-11" db="EMBL/GenBank/DDBJ databases">
        <title>Adaptive evolution of stress response genes in parasites aligns with host niche diversity.</title>
        <authorList>
            <person name="Hahn C."/>
            <person name="Resl P."/>
        </authorList>
    </citation>
    <scope>NUCLEOTIDE SEQUENCE [LARGE SCALE GENOMIC DNA]</scope>
    <source>
        <strain evidence="7">EGGRZ-B1_66</strain>
        <tissue evidence="7">Body</tissue>
    </source>
</reference>
<evidence type="ECO:0000313" key="8">
    <source>
        <dbReference type="Proteomes" id="UP001626550"/>
    </source>
</evidence>
<dbReference type="PANTHER" id="PTHR22906:SF43">
    <property type="entry name" value="PROPERDIN"/>
    <property type="match status" value="1"/>
</dbReference>
<keyword evidence="4" id="KW-0677">Repeat</keyword>
<feature type="chain" id="PRO_5044818695" evidence="6">
    <location>
        <begin position="19"/>
        <end position="296"/>
    </location>
</feature>
<proteinExistence type="predicted"/>
<evidence type="ECO:0000256" key="3">
    <source>
        <dbReference type="ARBA" id="ARBA00022729"/>
    </source>
</evidence>
<dbReference type="PANTHER" id="PTHR22906">
    <property type="entry name" value="PROPERDIN"/>
    <property type="match status" value="1"/>
</dbReference>
<dbReference type="Pfam" id="PF00090">
    <property type="entry name" value="TSP_1"/>
    <property type="match status" value="1"/>
</dbReference>
<evidence type="ECO:0000256" key="6">
    <source>
        <dbReference type="SAM" id="SignalP"/>
    </source>
</evidence>
<dbReference type="EMBL" id="JBJKFK010001853">
    <property type="protein sequence ID" value="KAL3312106.1"/>
    <property type="molecule type" value="Genomic_DNA"/>
</dbReference>
<dbReference type="InterPro" id="IPR036383">
    <property type="entry name" value="TSP1_rpt_sf"/>
</dbReference>
<dbReference type="PROSITE" id="PS50092">
    <property type="entry name" value="TSP1"/>
    <property type="match status" value="1"/>
</dbReference>
<comment type="subcellular location">
    <subcellularLocation>
        <location evidence="1">Secreted</location>
    </subcellularLocation>
</comment>
<dbReference type="InterPro" id="IPR000884">
    <property type="entry name" value="TSP1_rpt"/>
</dbReference>
<dbReference type="Proteomes" id="UP001626550">
    <property type="component" value="Unassembled WGS sequence"/>
</dbReference>
<organism evidence="7 8">
    <name type="scientific">Cichlidogyrus casuarinus</name>
    <dbReference type="NCBI Taxonomy" id="1844966"/>
    <lineage>
        <taxon>Eukaryota</taxon>
        <taxon>Metazoa</taxon>
        <taxon>Spiralia</taxon>
        <taxon>Lophotrochozoa</taxon>
        <taxon>Platyhelminthes</taxon>
        <taxon>Monogenea</taxon>
        <taxon>Monopisthocotylea</taxon>
        <taxon>Dactylogyridea</taxon>
        <taxon>Ancyrocephalidae</taxon>
        <taxon>Cichlidogyrus</taxon>
    </lineage>
</organism>
<gene>
    <name evidence="7" type="primary">SSC5D_2</name>
    <name evidence="7" type="ORF">Ciccas_009307</name>
</gene>
<keyword evidence="8" id="KW-1185">Reference proteome</keyword>
<dbReference type="Gene3D" id="2.20.100.10">
    <property type="entry name" value="Thrombospondin type-1 (TSP1) repeat"/>
    <property type="match status" value="1"/>
</dbReference>
<evidence type="ECO:0000256" key="5">
    <source>
        <dbReference type="ARBA" id="ARBA00023157"/>
    </source>
</evidence>
<keyword evidence="7" id="KW-0675">Receptor</keyword>
<dbReference type="FunFam" id="2.20.100.10:FF:000001">
    <property type="entry name" value="semaphorin-5A isoform X1"/>
    <property type="match status" value="1"/>
</dbReference>
<keyword evidence="5" id="KW-1015">Disulfide bond</keyword>
<protein>
    <submittedName>
        <fullName evidence="7">Scavenger receptor cysteine rich domain containing</fullName>
    </submittedName>
</protein>